<comment type="catalytic activity">
    <reaction evidence="1">
        <text>ATP + protein L-histidine = ADP + protein N-phospho-L-histidine.</text>
        <dbReference type="EC" id="2.7.13.3"/>
    </reaction>
</comment>
<gene>
    <name evidence="15" type="ordered locus">Metme_3859</name>
</gene>
<dbReference type="Gene3D" id="6.10.340.10">
    <property type="match status" value="1"/>
</dbReference>
<dbReference type="Gene3D" id="3.30.565.10">
    <property type="entry name" value="Histidine kinase-like ATPase, C-terminal domain"/>
    <property type="match status" value="1"/>
</dbReference>
<dbReference type="PRINTS" id="PR00344">
    <property type="entry name" value="BCTRLSENSOR"/>
</dbReference>
<dbReference type="PROSITE" id="PS50109">
    <property type="entry name" value="HIS_KIN"/>
    <property type="match status" value="1"/>
</dbReference>
<evidence type="ECO:0000256" key="6">
    <source>
        <dbReference type="ARBA" id="ARBA00022679"/>
    </source>
</evidence>
<reference key="2">
    <citation type="submission" date="2011-05" db="EMBL/GenBank/DDBJ databases">
        <title>Complete genome sequence of the aerobic marine methanotroph Methylomonas methanica MC09.</title>
        <authorList>
            <person name="Boden R."/>
            <person name="Cunliffe M."/>
            <person name="Scanlan J."/>
            <person name="Moussard H."/>
            <person name="Kits K.D."/>
            <person name="Klotz M."/>
            <person name="Jetten M."/>
            <person name="Vuilleumier S."/>
            <person name="Han J."/>
            <person name="Peters L."/>
            <person name="Mikhailova N."/>
            <person name="Teshima H."/>
            <person name="Tapia R."/>
            <person name="Kyrpides N."/>
            <person name="Ivanova N."/>
            <person name="Pagani I."/>
            <person name="Cheng J.-F."/>
            <person name="Goodwin L."/>
            <person name="Han C."/>
            <person name="Hauser L."/>
            <person name="Land M."/>
            <person name="Lapidus A."/>
            <person name="Lucas S."/>
            <person name="Pitluck S."/>
            <person name="Woyke T."/>
            <person name="Stein L.Y."/>
            <person name="Murrell C."/>
        </authorList>
    </citation>
    <scope>NUCLEOTIDE SEQUENCE</scope>
    <source>
        <strain>MC09</strain>
    </source>
</reference>
<dbReference type="KEGG" id="mmt:Metme_3859"/>
<dbReference type="PANTHER" id="PTHR45436:SF10">
    <property type="entry name" value="HISTIDINE KINASE"/>
    <property type="match status" value="1"/>
</dbReference>
<evidence type="ECO:0000256" key="3">
    <source>
        <dbReference type="ARBA" id="ARBA00012438"/>
    </source>
</evidence>
<dbReference type="Gene3D" id="1.10.287.130">
    <property type="match status" value="1"/>
</dbReference>
<dbReference type="HOGENOM" id="CLU_000445_89_31_6"/>
<dbReference type="EMBL" id="CP002738">
    <property type="protein sequence ID" value="AEG02213.1"/>
    <property type="molecule type" value="Genomic_DNA"/>
</dbReference>
<name>F9ZXQ8_METMM</name>
<organism evidence="15 16">
    <name type="scientific">Methylomonas methanica (strain DSM 25384 / MC09)</name>
    <dbReference type="NCBI Taxonomy" id="857087"/>
    <lineage>
        <taxon>Bacteria</taxon>
        <taxon>Pseudomonadati</taxon>
        <taxon>Pseudomonadota</taxon>
        <taxon>Gammaproteobacteria</taxon>
        <taxon>Methylococcales</taxon>
        <taxon>Methylococcaceae</taxon>
        <taxon>Methylomonas</taxon>
    </lineage>
</organism>
<reference evidence="15 16" key="1">
    <citation type="journal article" date="2011" name="J. Bacteriol.">
        <title>Complete Genome Sequence of the Aerobic Marine Methanotroph Methylomonas methanica MC09.</title>
        <authorList>
            <person name="Boden R."/>
            <person name="Cunliffe M."/>
            <person name="Scanlan J."/>
            <person name="Moussard H."/>
            <person name="Kits K.D."/>
            <person name="Klotz M.G."/>
            <person name="Jetten M.S."/>
            <person name="Vuilleumier S."/>
            <person name="Han J."/>
            <person name="Peters L."/>
            <person name="Mikhailova N."/>
            <person name="Teshima H."/>
            <person name="Tapia R."/>
            <person name="Kyrpides N."/>
            <person name="Ivanova N."/>
            <person name="Pagani I."/>
            <person name="Cheng J.F."/>
            <person name="Goodwin L."/>
            <person name="Han C."/>
            <person name="Hauser L."/>
            <person name="Land M.L."/>
            <person name="Lapidus A."/>
            <person name="Lucas S."/>
            <person name="Pitluck S."/>
            <person name="Woyke T."/>
            <person name="Stein L."/>
            <person name="Murrell J.C."/>
        </authorList>
    </citation>
    <scope>NUCLEOTIDE SEQUENCE [LARGE SCALE GENOMIC DNA]</scope>
    <source>
        <strain evidence="15 16">MC09</strain>
    </source>
</reference>
<proteinExistence type="predicted"/>
<evidence type="ECO:0000256" key="7">
    <source>
        <dbReference type="ARBA" id="ARBA00022692"/>
    </source>
</evidence>
<feature type="domain" description="Histidine kinase" evidence="13">
    <location>
        <begin position="268"/>
        <end position="481"/>
    </location>
</feature>
<dbReference type="Pfam" id="PF00512">
    <property type="entry name" value="HisKA"/>
    <property type="match status" value="1"/>
</dbReference>
<keyword evidence="8 15" id="KW-0418">Kinase</keyword>
<dbReference type="Proteomes" id="UP000008888">
    <property type="component" value="Chromosome"/>
</dbReference>
<keyword evidence="6" id="KW-0808">Transferase</keyword>
<dbReference type="SUPFAM" id="SSF55874">
    <property type="entry name" value="ATPase domain of HSP90 chaperone/DNA topoisomerase II/histidine kinase"/>
    <property type="match status" value="1"/>
</dbReference>
<dbReference type="SMART" id="SM00388">
    <property type="entry name" value="HisKA"/>
    <property type="match status" value="1"/>
</dbReference>
<evidence type="ECO:0000256" key="2">
    <source>
        <dbReference type="ARBA" id="ARBA00004651"/>
    </source>
</evidence>
<dbReference type="InterPro" id="IPR004358">
    <property type="entry name" value="Sig_transdc_His_kin-like_C"/>
</dbReference>
<keyword evidence="4" id="KW-1003">Cell membrane</keyword>
<protein>
    <recommendedName>
        <fullName evidence="3">histidine kinase</fullName>
        <ecNumber evidence="3">2.7.13.3</ecNumber>
    </recommendedName>
</protein>
<dbReference type="eggNOG" id="COG2205">
    <property type="taxonomic scope" value="Bacteria"/>
</dbReference>
<keyword evidence="9 12" id="KW-1133">Transmembrane helix</keyword>
<evidence type="ECO:0000256" key="5">
    <source>
        <dbReference type="ARBA" id="ARBA00022553"/>
    </source>
</evidence>
<accession>F9ZXQ8</accession>
<dbReference type="InterPro" id="IPR003661">
    <property type="entry name" value="HisK_dim/P_dom"/>
</dbReference>
<dbReference type="STRING" id="857087.Metme_3859"/>
<evidence type="ECO:0000313" key="16">
    <source>
        <dbReference type="Proteomes" id="UP000008888"/>
    </source>
</evidence>
<dbReference type="InterPro" id="IPR003660">
    <property type="entry name" value="HAMP_dom"/>
</dbReference>
<evidence type="ECO:0000256" key="8">
    <source>
        <dbReference type="ARBA" id="ARBA00022777"/>
    </source>
</evidence>
<evidence type="ECO:0000256" key="1">
    <source>
        <dbReference type="ARBA" id="ARBA00000085"/>
    </source>
</evidence>
<dbReference type="RefSeq" id="WP_013820429.1">
    <property type="nucleotide sequence ID" value="NC_015572.1"/>
</dbReference>
<feature type="transmembrane region" description="Helical" evidence="12">
    <location>
        <begin position="190"/>
        <end position="212"/>
    </location>
</feature>
<dbReference type="Gene3D" id="3.30.450.20">
    <property type="entry name" value="PAS domain"/>
    <property type="match status" value="1"/>
</dbReference>
<dbReference type="InterPro" id="IPR036890">
    <property type="entry name" value="HATPase_C_sf"/>
</dbReference>
<dbReference type="OrthoDB" id="9806130at2"/>
<evidence type="ECO:0000256" key="10">
    <source>
        <dbReference type="ARBA" id="ARBA00023012"/>
    </source>
</evidence>
<dbReference type="GO" id="GO:0000155">
    <property type="term" value="F:phosphorelay sensor kinase activity"/>
    <property type="evidence" value="ECO:0007669"/>
    <property type="project" value="InterPro"/>
</dbReference>
<dbReference type="GO" id="GO:0005886">
    <property type="term" value="C:plasma membrane"/>
    <property type="evidence" value="ECO:0007669"/>
    <property type="project" value="UniProtKB-SubCell"/>
</dbReference>
<reference evidence="16" key="3">
    <citation type="submission" date="2011-05" db="EMBL/GenBank/DDBJ databases">
        <title>Complete sequence of Methylomonas methanica MC09.</title>
        <authorList>
            <consortium name="US DOE Joint Genome Institute"/>
            <person name="Lucas S."/>
            <person name="Han J."/>
            <person name="Lapidus A."/>
            <person name="Cheng J.-F."/>
            <person name="Goodwin L."/>
            <person name="Pitluck S."/>
            <person name="Peters L."/>
            <person name="Mikhailova N."/>
            <person name="Teshima H."/>
            <person name="Han C."/>
            <person name="Tapia R."/>
            <person name="Land M."/>
            <person name="Hauser L."/>
            <person name="Kyrpides N."/>
            <person name="Ivanova N."/>
            <person name="Pagani I."/>
            <person name="Stein L."/>
            <person name="Woyke T."/>
        </authorList>
    </citation>
    <scope>NUCLEOTIDE SEQUENCE [LARGE SCALE GENOMIC DNA]</scope>
    <source>
        <strain evidence="16">MC09</strain>
    </source>
</reference>
<feature type="domain" description="HAMP" evidence="14">
    <location>
        <begin position="210"/>
        <end position="261"/>
    </location>
</feature>
<keyword evidence="11 12" id="KW-0472">Membrane</keyword>
<evidence type="ECO:0000256" key="9">
    <source>
        <dbReference type="ARBA" id="ARBA00022989"/>
    </source>
</evidence>
<dbReference type="eggNOG" id="COG2770">
    <property type="taxonomic scope" value="Bacteria"/>
</dbReference>
<dbReference type="EC" id="2.7.13.3" evidence="3"/>
<evidence type="ECO:0000256" key="11">
    <source>
        <dbReference type="ARBA" id="ARBA00023136"/>
    </source>
</evidence>
<dbReference type="InterPro" id="IPR036097">
    <property type="entry name" value="HisK_dim/P_sf"/>
</dbReference>
<dbReference type="CDD" id="cd06225">
    <property type="entry name" value="HAMP"/>
    <property type="match status" value="1"/>
</dbReference>
<dbReference type="Pfam" id="PF00672">
    <property type="entry name" value="HAMP"/>
    <property type="match status" value="1"/>
</dbReference>
<evidence type="ECO:0000256" key="12">
    <source>
        <dbReference type="SAM" id="Phobius"/>
    </source>
</evidence>
<evidence type="ECO:0000259" key="14">
    <source>
        <dbReference type="PROSITE" id="PS50885"/>
    </source>
</evidence>
<dbReference type="Pfam" id="PF02518">
    <property type="entry name" value="HATPase_c"/>
    <property type="match status" value="1"/>
</dbReference>
<dbReference type="SMART" id="SM00304">
    <property type="entry name" value="HAMP"/>
    <property type="match status" value="1"/>
</dbReference>
<keyword evidence="7 12" id="KW-0812">Transmembrane</keyword>
<dbReference type="InterPro" id="IPR029151">
    <property type="entry name" value="Sensor-like_sf"/>
</dbReference>
<dbReference type="SMART" id="SM00387">
    <property type="entry name" value="HATPase_c"/>
    <property type="match status" value="1"/>
</dbReference>
<keyword evidence="16" id="KW-1185">Reference proteome</keyword>
<dbReference type="SUPFAM" id="SSF103190">
    <property type="entry name" value="Sensory domain-like"/>
    <property type="match status" value="1"/>
</dbReference>
<dbReference type="InterPro" id="IPR005467">
    <property type="entry name" value="His_kinase_dom"/>
</dbReference>
<evidence type="ECO:0000313" key="15">
    <source>
        <dbReference type="EMBL" id="AEG02213.1"/>
    </source>
</evidence>
<keyword evidence="5" id="KW-0597">Phosphoprotein</keyword>
<dbReference type="SUPFAM" id="SSF47384">
    <property type="entry name" value="Homodimeric domain of signal transducing histidine kinase"/>
    <property type="match status" value="1"/>
</dbReference>
<sequence length="482" mass="53873">MTVRSRILLVFLLALASGFFALERWLSLELRPRYYQSFEEPLVDMANILAEIAGQEFDRPDPDFDRLQSALQRVYQRDPKADIYGLRKNDIDIRVYITDRNGMVIFDSYHKAVGQNFSKWRDVYLTLQGKYGVRSSPLTEIPLRRDDREARSIAYIAAPIYRNGDLVGVLSVGKPKVNVTQFILTARRDLLWAVAGVALLALATVTLLYLWISRPLHQVAQFAQRIAGGETLATPDLGDNEIGGVANAIAAMRQALDGKQYIERYTQTLAHELKSPLTSIKASAELLLEEMPPEQRQRFLDNIQAENQRALNLIQRLLELAAVENRQGIVEQKPLQLNEVIAEIADALHAALLRKKLVLNVDGNTDSVIVGERFLIKQALFNLIENAVAFSPIGGKITLVIARDPERTTITVRDQGPGVPDYAKDRIFERFYSLPSPGSPSRGSGLGLSFVREVMELHHGIVTLASDAQGTKATMEFPMANP</sequence>
<comment type="subcellular location">
    <subcellularLocation>
        <location evidence="2">Cell membrane</location>
        <topology evidence="2">Multi-pass membrane protein</topology>
    </subcellularLocation>
</comment>
<dbReference type="AlphaFoldDB" id="F9ZXQ8"/>
<dbReference type="InterPro" id="IPR050428">
    <property type="entry name" value="TCS_sensor_his_kinase"/>
</dbReference>
<dbReference type="PANTHER" id="PTHR45436">
    <property type="entry name" value="SENSOR HISTIDINE KINASE YKOH"/>
    <property type="match status" value="1"/>
</dbReference>
<evidence type="ECO:0000256" key="4">
    <source>
        <dbReference type="ARBA" id="ARBA00022475"/>
    </source>
</evidence>
<evidence type="ECO:0000259" key="13">
    <source>
        <dbReference type="PROSITE" id="PS50109"/>
    </source>
</evidence>
<dbReference type="CDD" id="cd00082">
    <property type="entry name" value="HisKA"/>
    <property type="match status" value="1"/>
</dbReference>
<dbReference type="NCBIfam" id="NF008312">
    <property type="entry name" value="PRK11100.1"/>
    <property type="match status" value="1"/>
</dbReference>
<dbReference type="PROSITE" id="PS50885">
    <property type="entry name" value="HAMP"/>
    <property type="match status" value="1"/>
</dbReference>
<dbReference type="InterPro" id="IPR003594">
    <property type="entry name" value="HATPase_dom"/>
</dbReference>
<keyword evidence="10" id="KW-0902">Two-component regulatory system</keyword>